<accession>I2BBZ0</accession>
<name>I2BBZ0_SHIBC</name>
<dbReference type="HOGENOM" id="CLU_956125_0_0_6"/>
<sequence length="291" mass="32688">MSFEFSGDPQAIWLYQYDENGVYIGSVFMAIPPNTGLPSRTTHIPCIPPDGQTGIFSNGEWQYIADVRGTPYWDEHGNGFVITSLNESVPDWGITVKPPVADTGFVLLYSGNEWQQIEDKTGQPFYESDGTKHIVSNSWFTLPDNCTFTAPPEVKPTFVTRWTGTEWIYIKDMRGLTVWNTTDKAPLTISELGPVPDGYTQLVPGEFDQWDGNTWVKDISAESEYKQAQAEQHKASLLTEASQQIAVLSYAVDSGQATEEESARLARWQVYRLAVNRTDTTLNDITWPEKP</sequence>
<dbReference type="AlphaFoldDB" id="I2BBZ0"/>
<dbReference type="RefSeq" id="WP_002442966.1">
    <property type="nucleotide sequence ID" value="NC_017910.1"/>
</dbReference>
<reference evidence="1 2" key="1">
    <citation type="journal article" date="2012" name="J. Bacteriol.">
        <title>Complete genome sequence of the B12-producing Shimwellia blattae strain DSM 4481, isolated from a cockroach.</title>
        <authorList>
            <person name="Brzuszkiewicz E."/>
            <person name="Waschkowitz T."/>
            <person name="Wiezer A."/>
            <person name="Daniel R."/>
        </authorList>
    </citation>
    <scope>NUCLEOTIDE SEQUENCE [LARGE SCALE GENOMIC DNA]</scope>
    <source>
        <strain evidence="2">ATCC 29907 / DSM 4481 / JCM 1650 / NBRC 105725 / CDC 9005-74</strain>
    </source>
</reference>
<dbReference type="InterPro" id="IPR003458">
    <property type="entry name" value="Phage_T4_Gp38_tail_assem"/>
</dbReference>
<dbReference type="KEGG" id="ebt:EBL_c29740"/>
<organism evidence="1 2">
    <name type="scientific">Shimwellia blattae (strain ATCC 29907 / DSM 4481 / JCM 1650 / NBRC 105725 / CDC 9005-74)</name>
    <name type="common">Escherichia blattae</name>
    <dbReference type="NCBI Taxonomy" id="630626"/>
    <lineage>
        <taxon>Bacteria</taxon>
        <taxon>Pseudomonadati</taxon>
        <taxon>Pseudomonadota</taxon>
        <taxon>Gammaproteobacteria</taxon>
        <taxon>Enterobacterales</taxon>
        <taxon>Enterobacteriaceae</taxon>
        <taxon>Shimwellia</taxon>
    </lineage>
</organism>
<evidence type="ECO:0000313" key="2">
    <source>
        <dbReference type="Proteomes" id="UP000001955"/>
    </source>
</evidence>
<protein>
    <submittedName>
        <fullName evidence="1">Putative tail fiber assembly protein</fullName>
    </submittedName>
</protein>
<keyword evidence="2" id="KW-1185">Reference proteome</keyword>
<dbReference type="EMBL" id="CP001560">
    <property type="protein sequence ID" value="AFJ48044.1"/>
    <property type="molecule type" value="Genomic_DNA"/>
</dbReference>
<dbReference type="STRING" id="630626.EBL_c29740"/>
<gene>
    <name evidence="1" type="ordered locus">EBL_c29740</name>
</gene>
<dbReference type="PANTHER" id="PTHR34413:SF2">
    <property type="entry name" value="PROPHAGE TAIL FIBER ASSEMBLY PROTEIN HOMOLOG TFAE-RELATED"/>
    <property type="match status" value="1"/>
</dbReference>
<dbReference type="eggNOG" id="COG2110">
    <property type="taxonomic scope" value="Bacteria"/>
</dbReference>
<dbReference type="InterPro" id="IPR051220">
    <property type="entry name" value="TFA_Chaperone"/>
</dbReference>
<proteinExistence type="predicted"/>
<dbReference type="OrthoDB" id="8596093at2"/>
<dbReference type="Pfam" id="PF02413">
    <property type="entry name" value="Caudo_TAP"/>
    <property type="match status" value="1"/>
</dbReference>
<accession>K6VIJ0</accession>
<dbReference type="Proteomes" id="UP000001955">
    <property type="component" value="Chromosome"/>
</dbReference>
<dbReference type="PANTHER" id="PTHR34413">
    <property type="entry name" value="PROPHAGE TAIL FIBER ASSEMBLY PROTEIN HOMOLOG TFAE-RELATED-RELATED"/>
    <property type="match status" value="1"/>
</dbReference>
<evidence type="ECO:0000313" key="1">
    <source>
        <dbReference type="EMBL" id="AFJ48044.1"/>
    </source>
</evidence>